<dbReference type="OrthoDB" id="2157658at2"/>
<reference evidence="6" key="1">
    <citation type="submission" date="2016-05" db="EMBL/GenBank/DDBJ databases">
        <authorList>
            <person name="Wang W."/>
            <person name="Zhu L."/>
        </authorList>
    </citation>
    <scope>NUCLEOTIDE SEQUENCE [LARGE SCALE GENOMIC DNA]</scope>
    <source>
        <strain evidence="6">W-2</strain>
    </source>
</reference>
<keyword evidence="3" id="KW-0812">Transmembrane</keyword>
<feature type="transmembrane region" description="Helical" evidence="3">
    <location>
        <begin position="695"/>
        <end position="714"/>
    </location>
</feature>
<feature type="transmembrane region" description="Helical" evidence="3">
    <location>
        <begin position="614"/>
        <end position="642"/>
    </location>
</feature>
<feature type="transmembrane region" description="Helical" evidence="3">
    <location>
        <begin position="991"/>
        <end position="1013"/>
    </location>
</feature>
<dbReference type="InterPro" id="IPR010090">
    <property type="entry name" value="Phage_tape_meas"/>
</dbReference>
<keyword evidence="1" id="KW-1188">Viral release from host cell</keyword>
<dbReference type="RefSeq" id="WP_064550688.1">
    <property type="nucleotide sequence ID" value="NZ_LXMA01000008.1"/>
</dbReference>
<evidence type="ECO:0000313" key="5">
    <source>
        <dbReference type="EMBL" id="OAT73753.1"/>
    </source>
</evidence>
<comment type="caution">
    <text evidence="5">The sequence shown here is derived from an EMBL/GenBank/DDBJ whole genome shotgun (WGS) entry which is preliminary data.</text>
</comment>
<evidence type="ECO:0000256" key="1">
    <source>
        <dbReference type="ARBA" id="ARBA00022612"/>
    </source>
</evidence>
<feature type="transmembrane region" description="Helical" evidence="3">
    <location>
        <begin position="932"/>
        <end position="955"/>
    </location>
</feature>
<dbReference type="Gene3D" id="1.20.120.20">
    <property type="entry name" value="Apolipoprotein"/>
    <property type="match status" value="1"/>
</dbReference>
<feature type="coiled-coil region" evidence="2">
    <location>
        <begin position="16"/>
        <end position="232"/>
    </location>
</feature>
<dbReference type="InterPro" id="IPR016024">
    <property type="entry name" value="ARM-type_fold"/>
</dbReference>
<dbReference type="EMBL" id="LXMA01000008">
    <property type="protein sequence ID" value="OAT73753.1"/>
    <property type="molecule type" value="Genomic_DNA"/>
</dbReference>
<keyword evidence="3" id="KW-0472">Membrane</keyword>
<feature type="transmembrane region" description="Helical" evidence="3">
    <location>
        <begin position="962"/>
        <end position="985"/>
    </location>
</feature>
<dbReference type="NCBIfam" id="TIGR01760">
    <property type="entry name" value="tape_meas_TP901"/>
    <property type="match status" value="1"/>
</dbReference>
<dbReference type="Proteomes" id="UP000078290">
    <property type="component" value="Unassembled WGS sequence"/>
</dbReference>
<proteinExistence type="predicted"/>
<name>A0A1B7KUN7_PARTM</name>
<feature type="transmembrane region" description="Helical" evidence="3">
    <location>
        <begin position="906"/>
        <end position="926"/>
    </location>
</feature>
<dbReference type="Pfam" id="PF10145">
    <property type="entry name" value="PhageMin_Tail"/>
    <property type="match status" value="1"/>
</dbReference>
<dbReference type="PANTHER" id="PTHR37813">
    <property type="entry name" value="FELS-2 PROPHAGE PROTEIN"/>
    <property type="match status" value="1"/>
</dbReference>
<keyword evidence="3" id="KW-1133">Transmembrane helix</keyword>
<dbReference type="PANTHER" id="PTHR37813:SF1">
    <property type="entry name" value="FELS-2 PROPHAGE PROTEIN"/>
    <property type="match status" value="1"/>
</dbReference>
<evidence type="ECO:0000256" key="2">
    <source>
        <dbReference type="SAM" id="Coils"/>
    </source>
</evidence>
<evidence type="ECO:0000259" key="4">
    <source>
        <dbReference type="Pfam" id="PF10145"/>
    </source>
</evidence>
<dbReference type="SUPFAM" id="SSF48371">
    <property type="entry name" value="ARM repeat"/>
    <property type="match status" value="1"/>
</dbReference>
<feature type="domain" description="Phage tail tape measure protein" evidence="4">
    <location>
        <begin position="328"/>
        <end position="525"/>
    </location>
</feature>
<keyword evidence="2" id="KW-0175">Coiled coil</keyword>
<feature type="transmembrane region" description="Helical" evidence="3">
    <location>
        <begin position="1020"/>
        <end position="1040"/>
    </location>
</feature>
<accession>A0A1B7KUN7</accession>
<organism evidence="5 6">
    <name type="scientific">Parageobacillus thermoglucosidasius</name>
    <name type="common">Geobacillus thermoglucosidasius</name>
    <dbReference type="NCBI Taxonomy" id="1426"/>
    <lineage>
        <taxon>Bacteria</taxon>
        <taxon>Bacillati</taxon>
        <taxon>Bacillota</taxon>
        <taxon>Bacilli</taxon>
        <taxon>Bacillales</taxon>
        <taxon>Anoxybacillaceae</taxon>
        <taxon>Parageobacillus</taxon>
    </lineage>
</organism>
<sequence length="1333" mass="143758">MAKGNSEAKVTFKVFNQEFNKAIQEMKNESAKLRKEFQLQTEQLKQNGTETDRLAVKLDYLKRAQEIAKQQVLATQQQLEKAKATFGENSVEAEKLARQLLDAQIAEQRLANQINATEKELSRLSQQTNSTTQALNKLKQEEQQLSSQLLKTAAEFDLQKAKLGANASETDKLKLKLAQLRTEHQLTEKQVQNLERQLELSKQTYGQNAAEVQQLEVKLLKLKTAEQKLANEISQTKAAISQQTSEMQKAASKVEQVAQSFENAGNKMSGIGQTMSGTVTPALTAVGAIGAKAAIDVNNAATQIQTQLDITADKAARLEKVANDVWKKGFGEDLAQATEAVGQLYNAVGDIPDQELAALTSVVLALSKTFGSDVSESVSAAKTVMTNFGLDGKKALDYITYGLEHTTGQFRVDFMDALTELAPTFNGMGASADQAFDLIIAASKSGMENFDALSSITQSFTDNLIAGGEEVDAMFQKLGGNAQAMWKKYKDGNATAFEVLLATTQQLGKVKDEVLKNQIGAQLFGDTWTEAGAEAILSLGNIDGKLQGVQGTAQKVADAWEQSLGQKAQATFRKLQSTLAPFGSRMLDILNGVIPYIERAVDKFNGLHPVIQNLIVILGLVGVAIGPLIAMLGQFVLGLGVLTQRITLTGVSSTKASAATNAYTASLSRLGVTAAATNARVGMLGKTFGLLLEPFKLLGTLFLMFLPHIIMFIAQNEKAREVISNAWNAIVQAIQPVLIQIMNAIQQLKPVFENIGSSLGTVFASLVKTVTGLLSSLGPSLASLASSLGTVFSSIVQVGGKLLTSLTPVFQGILLLVSNVLVALRPVFDEFAMMFAELAPQFQQTGTILAQSFQQLQPALLQLGQALVELGLAIGQVFGQLAQSVLQVISILLPQLANTFASIMPVILQIVMSVIPVITQLIQAIIPVVLQIVSSVLPTLLQVVQAVFPVILQVIQQVIPIVLQVLLSIVPVILQIAKTVIPLILQAVQTVFPVILQIIQAVIPIVITVLKLAATFIRTVLVPAIQFILQIVQVVFPAILKIIQNAIQIITNIIKLFTSILKGDWKGAWDAVKNITSSVWNTIKTIISTAINVVKTTIQNVWNAIKTVTSTVWNGIKSVISSVWDGIKSTISNVVNGIRSTISNVFESIKSTATTVWNGIKNVMIKPVESAKDAIKAAIDKIKGFFSGLKLKIPEIQLPKLPKFSIEGKFSLTPPSVPKIKVSWNAKGGIFKEPTIFNTANAGLQGVGEAGPEAIIPLTDKVLGKIGAMIAATSEYRKSLSETLADSLAGKQEIHITVVTELDGYEIARNQFPYINEMMGNRTQSNLIYKGVR</sequence>
<evidence type="ECO:0000256" key="3">
    <source>
        <dbReference type="SAM" id="Phobius"/>
    </source>
</evidence>
<feature type="transmembrane region" description="Helical" evidence="3">
    <location>
        <begin position="802"/>
        <end position="824"/>
    </location>
</feature>
<gene>
    <name evidence="5" type="ORF">A7K69_17995</name>
</gene>
<evidence type="ECO:0000313" key="6">
    <source>
        <dbReference type="Proteomes" id="UP000078290"/>
    </source>
</evidence>
<protein>
    <submittedName>
        <fullName evidence="5">Phage tail tape measure protein</fullName>
    </submittedName>
</protein>